<feature type="region of interest" description="Disordered" evidence="4">
    <location>
        <begin position="1"/>
        <end position="33"/>
    </location>
</feature>
<evidence type="ECO:0000256" key="4">
    <source>
        <dbReference type="SAM" id="MobiDB-lite"/>
    </source>
</evidence>
<dbReference type="SUPFAM" id="SSF57850">
    <property type="entry name" value="RING/U-box"/>
    <property type="match status" value="1"/>
</dbReference>
<proteinExistence type="evidence at protein level"/>
<dbReference type="PhylomeDB" id="F4IS71"/>
<dbReference type="GO" id="GO:0016567">
    <property type="term" value="P:protein ubiquitination"/>
    <property type="evidence" value="ECO:0000318"/>
    <property type="project" value="GO_Central"/>
</dbReference>
<feature type="domain" description="RING-CH-type" evidence="5">
    <location>
        <begin position="35"/>
        <end position="95"/>
    </location>
</feature>
<dbReference type="HOGENOM" id="CLU_1013179_0_0_1"/>
<keyword evidence="3" id="KW-0862">Zinc</keyword>
<dbReference type="PANTHER" id="PTHR23012">
    <property type="entry name" value="RING/FYVE/PHD ZINC FINGER DOMAIN-CONTAINING"/>
    <property type="match status" value="1"/>
</dbReference>
<evidence type="ECO:0000256" key="3">
    <source>
        <dbReference type="ARBA" id="ARBA00022833"/>
    </source>
</evidence>
<reference evidence="8" key="2">
    <citation type="journal article" date="2017" name="Plant J.">
        <title>Araport11: a complete reannotation of the Arabidopsis thaliana reference genome.</title>
        <authorList>
            <person name="Cheng C.Y."/>
            <person name="Krishnakumar V."/>
            <person name="Chan A.P."/>
            <person name="Thibaud-Nissen F."/>
            <person name="Schobel S."/>
            <person name="Town C.D."/>
        </authorList>
    </citation>
    <scope>GENOME REANNOTATION</scope>
    <source>
        <strain evidence="8">cv. Columbia</strain>
    </source>
</reference>
<keyword evidence="2" id="KW-0863">Zinc-finger</keyword>
<sequence length="275" mass="30052">MSPVNAEVEEMRSESPVVNDKALDISDDDHDDENEPLIVSGECRICSDESPVENLESPCACSGSLKYAHRKCVQRWCNEKGNIICEICHQPYQPGYTAPPPPLQPEETTIDIGGGWTISGLDVHDPRLLAIAEAERRYLESEYVEYTASSASGAAFCRSAALILMALLLLRHALTITDDTDGEEDDPSSILSVSSLKLLPFFFFFYFLSQLHLSCNTKPQNCLILILACPAPSCWISSSMLYHGLGHQYSTAPKTETGSCSFGYTVCVGASVRAA</sequence>
<evidence type="ECO:0000259" key="5">
    <source>
        <dbReference type="PROSITE" id="PS51292"/>
    </source>
</evidence>
<dbReference type="InterPro" id="IPR022143">
    <property type="entry name" value="DUF3675"/>
</dbReference>
<dbReference type="EMBL" id="CP002685">
    <property type="protein sequence ID" value="AEC05647.1"/>
    <property type="molecule type" value="Genomic_DNA"/>
</dbReference>
<evidence type="ECO:0007829" key="9">
    <source>
        <dbReference type="PeptideAtlas" id="F4IS71"/>
    </source>
</evidence>
<dbReference type="Araport" id="AT2G02960"/>
<keyword evidence="1" id="KW-0479">Metal-binding</keyword>
<gene>
    <name evidence="6 7" type="ordered locus">At2g02960</name>
    <name evidence="7" type="ORF">T17M13.13</name>
    <name evidence="7" type="ORF">T17M13_13</name>
</gene>
<dbReference type="GO" id="GO:0008270">
    <property type="term" value="F:zinc ion binding"/>
    <property type="evidence" value="ECO:0007669"/>
    <property type="project" value="UniProtKB-KW"/>
</dbReference>
<dbReference type="PANTHER" id="PTHR23012:SF175">
    <property type="entry name" value="RING_FYVE_PHD ZINC FINGER SUPERFAMILY PROTEIN"/>
    <property type="match status" value="1"/>
</dbReference>
<evidence type="ECO:0000313" key="8">
    <source>
        <dbReference type="Proteomes" id="UP000006548"/>
    </source>
</evidence>
<dbReference type="STRING" id="3702.F4IS71"/>
<reference evidence="7 8" key="1">
    <citation type="journal article" date="1999" name="Nature">
        <title>Sequence and analysis of chromosome 2 of the plant Arabidopsis thaliana.</title>
        <authorList>
            <person name="Lin X."/>
            <person name="Kaul S."/>
            <person name="Rounsley S."/>
            <person name="Shea T.P."/>
            <person name="Benito M.I."/>
            <person name="Town C.D."/>
            <person name="Fujii C.Y."/>
            <person name="Mason T."/>
            <person name="Bowman C.L."/>
            <person name="Barnstead M."/>
            <person name="Feldblyum T.V."/>
            <person name="Buell C.R."/>
            <person name="Ketchum K.A."/>
            <person name="Lee J."/>
            <person name="Ronning C.M."/>
            <person name="Koo H.L."/>
            <person name="Moffat K.S."/>
            <person name="Cronin L.A."/>
            <person name="Shen M."/>
            <person name="Pai G."/>
            <person name="Van Aken S."/>
            <person name="Umayam L."/>
            <person name="Tallon L.J."/>
            <person name="Gill J.E."/>
            <person name="Adams M.D."/>
            <person name="Carrera A.J."/>
            <person name="Creasy T.H."/>
            <person name="Goodman H.M."/>
            <person name="Somerville C.R."/>
            <person name="Copenhaver G.P."/>
            <person name="Preuss D."/>
            <person name="Nierman W.C."/>
            <person name="White O."/>
            <person name="Eisen J.A."/>
            <person name="Salzberg S.L."/>
            <person name="Fraser C.M."/>
            <person name="Venter J.C."/>
        </authorList>
    </citation>
    <scope>NUCLEOTIDE SEQUENCE [LARGE SCALE GENOMIC DNA]</scope>
    <source>
        <strain evidence="8">cv. Columbia</strain>
    </source>
</reference>
<dbReference type="SMR" id="F4IS71"/>
<dbReference type="SMART" id="SM00744">
    <property type="entry name" value="RINGv"/>
    <property type="match status" value="1"/>
</dbReference>
<dbReference type="eggNOG" id="KOG1609">
    <property type="taxonomic scope" value="Eukaryota"/>
</dbReference>
<dbReference type="InterPro" id="IPR033275">
    <property type="entry name" value="MARCH-like"/>
</dbReference>
<dbReference type="ExpressionAtlas" id="F4IS71">
    <property type="expression patterns" value="baseline and differential"/>
</dbReference>
<dbReference type="PROSITE" id="PS51292">
    <property type="entry name" value="ZF_RING_CH"/>
    <property type="match status" value="1"/>
</dbReference>
<dbReference type="FunFam" id="3.30.40.10:FF:000146">
    <property type="entry name" value="RING/FYVE/PHD zinc finger protein"/>
    <property type="match status" value="1"/>
</dbReference>
<evidence type="ECO:0000256" key="1">
    <source>
        <dbReference type="ARBA" id="ARBA00022723"/>
    </source>
</evidence>
<accession>F4IS71</accession>
<dbReference type="IntAct" id="F4IS71">
    <property type="interactions" value="7"/>
</dbReference>
<dbReference type="Gene3D" id="3.30.40.10">
    <property type="entry name" value="Zinc/RING finger domain, C3HC4 (zinc finger)"/>
    <property type="match status" value="1"/>
</dbReference>
<dbReference type="Proteomes" id="UP000006548">
    <property type="component" value="Chromosome 2"/>
</dbReference>
<dbReference type="Pfam" id="PF12906">
    <property type="entry name" value="RINGv"/>
    <property type="match status" value="1"/>
</dbReference>
<dbReference type="GO" id="GO:0004842">
    <property type="term" value="F:ubiquitin-protein transferase activity"/>
    <property type="evidence" value="ECO:0000318"/>
    <property type="project" value="GO_Central"/>
</dbReference>
<dbReference type="GO" id="GO:0016020">
    <property type="term" value="C:membrane"/>
    <property type="evidence" value="ECO:0000318"/>
    <property type="project" value="GO_Central"/>
</dbReference>
<keyword evidence="8" id="KW-1185">Reference proteome</keyword>
<dbReference type="InterPro" id="IPR013083">
    <property type="entry name" value="Znf_RING/FYVE/PHD"/>
</dbReference>
<dbReference type="InParanoid" id="F4IS71"/>
<dbReference type="InterPro" id="IPR011016">
    <property type="entry name" value="Znf_RING-CH"/>
</dbReference>
<dbReference type="TAIR" id="AT2G02960"/>
<dbReference type="GeneID" id="814825"/>
<dbReference type="CDD" id="cd16495">
    <property type="entry name" value="RING_CH-C4HC3_MARCH"/>
    <property type="match status" value="1"/>
</dbReference>
<dbReference type="AlphaFoldDB" id="F4IS71"/>
<name>F4IS71_ARATH</name>
<protein>
    <submittedName>
        <fullName evidence="7">RING/FYVE/PHD zinc finger superfamily protein</fullName>
    </submittedName>
</protein>
<evidence type="ECO:0000313" key="6">
    <source>
        <dbReference type="Araport" id="AT2G02960"/>
    </source>
</evidence>
<evidence type="ECO:0000313" key="7">
    <source>
        <dbReference type="EMBL" id="AEC05647.1"/>
    </source>
</evidence>
<dbReference type="Pfam" id="PF12428">
    <property type="entry name" value="DUF3675"/>
    <property type="match status" value="1"/>
</dbReference>
<keyword evidence="9" id="KW-1267">Proteomics identification</keyword>
<organism evidence="7 8">
    <name type="scientific">Arabidopsis thaliana</name>
    <name type="common">Mouse-ear cress</name>
    <dbReference type="NCBI Taxonomy" id="3702"/>
    <lineage>
        <taxon>Eukaryota</taxon>
        <taxon>Viridiplantae</taxon>
        <taxon>Streptophyta</taxon>
        <taxon>Embryophyta</taxon>
        <taxon>Tracheophyta</taxon>
        <taxon>Spermatophyta</taxon>
        <taxon>Magnoliopsida</taxon>
        <taxon>eudicotyledons</taxon>
        <taxon>Gunneridae</taxon>
        <taxon>Pentapetalae</taxon>
        <taxon>rosids</taxon>
        <taxon>malvids</taxon>
        <taxon>Brassicales</taxon>
        <taxon>Brassicaceae</taxon>
        <taxon>Camelineae</taxon>
        <taxon>Arabidopsis</taxon>
    </lineage>
</organism>
<evidence type="ECO:0000256" key="2">
    <source>
        <dbReference type="ARBA" id="ARBA00022771"/>
    </source>
</evidence>
<dbReference type="PaxDb" id="3702-AT2G02960.5"/>